<evidence type="ECO:0000256" key="11">
    <source>
        <dbReference type="ARBA" id="ARBA00023136"/>
    </source>
</evidence>
<dbReference type="OrthoDB" id="9777147at2"/>
<dbReference type="Proteomes" id="UP000184526">
    <property type="component" value="Unassembled WGS sequence"/>
</dbReference>
<evidence type="ECO:0000313" key="17">
    <source>
        <dbReference type="EMBL" id="SHI09768.1"/>
    </source>
</evidence>
<dbReference type="InterPro" id="IPR004533">
    <property type="entry name" value="CDP-diaglyc--ser_O-PTrfase"/>
</dbReference>
<evidence type="ECO:0000256" key="6">
    <source>
        <dbReference type="ARBA" id="ARBA00022516"/>
    </source>
</evidence>
<keyword evidence="10" id="KW-0443">Lipid metabolism</keyword>
<dbReference type="NCBIfam" id="TIGR00473">
    <property type="entry name" value="pssA"/>
    <property type="match status" value="1"/>
</dbReference>
<sequence>MEKIKNAIPNLFTFSNLGCGILSLMMSSTGMENYSLAALFIVAAALFDRYDGRIARKLNVDGPLGKELDSLADIISFGVAPAVLIFNMTALHQFGIIGYCILLIFPIAGAYRLAKYNITDFDGVFKGIPITLAGMLLSIYAIFLMIVKIEVSSMVTVALMLILSYLMNSKLQLKKM</sequence>
<dbReference type="InterPro" id="IPR043130">
    <property type="entry name" value="CDP-OH_PTrfase_TM_dom"/>
</dbReference>
<keyword evidence="12" id="KW-0594">Phospholipid biosynthesis</keyword>
<dbReference type="GO" id="GO:0008654">
    <property type="term" value="P:phospholipid biosynthetic process"/>
    <property type="evidence" value="ECO:0007669"/>
    <property type="project" value="UniProtKB-KW"/>
</dbReference>
<name>A0A1M5YD55_9CLOT</name>
<dbReference type="PROSITE" id="PS00379">
    <property type="entry name" value="CDP_ALCOHOL_P_TRANSF"/>
    <property type="match status" value="1"/>
</dbReference>
<keyword evidence="11 16" id="KW-0472">Membrane</keyword>
<evidence type="ECO:0000256" key="15">
    <source>
        <dbReference type="RuleBase" id="RU003750"/>
    </source>
</evidence>
<comment type="catalytic activity">
    <reaction evidence="1">
        <text>a CDP-1,2-diacyl-sn-glycerol + L-serine = a 1,2-diacyl-sn-glycero-3-phospho-L-serine + CMP + H(+)</text>
        <dbReference type="Rhea" id="RHEA:16913"/>
        <dbReference type="ChEBI" id="CHEBI:15378"/>
        <dbReference type="ChEBI" id="CHEBI:33384"/>
        <dbReference type="ChEBI" id="CHEBI:57262"/>
        <dbReference type="ChEBI" id="CHEBI:58332"/>
        <dbReference type="ChEBI" id="CHEBI:60377"/>
        <dbReference type="EC" id="2.7.8.8"/>
    </reaction>
</comment>
<evidence type="ECO:0000256" key="7">
    <source>
        <dbReference type="ARBA" id="ARBA00022679"/>
    </source>
</evidence>
<evidence type="ECO:0000256" key="5">
    <source>
        <dbReference type="ARBA" id="ARBA00017171"/>
    </source>
</evidence>
<dbReference type="AlphaFoldDB" id="A0A1M5YD55"/>
<dbReference type="InterPro" id="IPR000462">
    <property type="entry name" value="CDP-OH_P_trans"/>
</dbReference>
<dbReference type="GO" id="GO:0003882">
    <property type="term" value="F:CDP-diacylglycerol-serine O-phosphatidyltransferase activity"/>
    <property type="evidence" value="ECO:0007669"/>
    <property type="project" value="UniProtKB-EC"/>
</dbReference>
<dbReference type="RefSeq" id="WP_072832643.1">
    <property type="nucleotide sequence ID" value="NZ_FQXP01000013.1"/>
</dbReference>
<evidence type="ECO:0000256" key="8">
    <source>
        <dbReference type="ARBA" id="ARBA00022692"/>
    </source>
</evidence>
<keyword evidence="8 16" id="KW-0812">Transmembrane</keyword>
<dbReference type="STRING" id="1121306.SAMN02745196_02824"/>
<dbReference type="GO" id="GO:0012505">
    <property type="term" value="C:endomembrane system"/>
    <property type="evidence" value="ECO:0007669"/>
    <property type="project" value="UniProtKB-SubCell"/>
</dbReference>
<dbReference type="Pfam" id="PF01066">
    <property type="entry name" value="CDP-OH_P_transf"/>
    <property type="match status" value="1"/>
</dbReference>
<evidence type="ECO:0000256" key="13">
    <source>
        <dbReference type="ARBA" id="ARBA00023264"/>
    </source>
</evidence>
<keyword evidence="6" id="KW-0444">Lipid biosynthesis</keyword>
<evidence type="ECO:0000256" key="12">
    <source>
        <dbReference type="ARBA" id="ARBA00023209"/>
    </source>
</evidence>
<keyword evidence="13" id="KW-1208">Phospholipid metabolism</keyword>
<organism evidence="17 18">
    <name type="scientific">Clostridium collagenovorans DSM 3089</name>
    <dbReference type="NCBI Taxonomy" id="1121306"/>
    <lineage>
        <taxon>Bacteria</taxon>
        <taxon>Bacillati</taxon>
        <taxon>Bacillota</taxon>
        <taxon>Clostridia</taxon>
        <taxon>Eubacteriales</taxon>
        <taxon>Clostridiaceae</taxon>
        <taxon>Clostridium</taxon>
    </lineage>
</organism>
<comment type="subcellular location">
    <subcellularLocation>
        <location evidence="2">Endomembrane system</location>
        <topology evidence="2">Multi-pass membrane protein</topology>
    </subcellularLocation>
</comment>
<evidence type="ECO:0000256" key="2">
    <source>
        <dbReference type="ARBA" id="ARBA00004127"/>
    </source>
</evidence>
<evidence type="ECO:0000256" key="1">
    <source>
        <dbReference type="ARBA" id="ARBA00000287"/>
    </source>
</evidence>
<proteinExistence type="inferred from homology"/>
<dbReference type="InterPro" id="IPR048254">
    <property type="entry name" value="CDP_ALCOHOL_P_TRANSF_CS"/>
</dbReference>
<gene>
    <name evidence="17" type="ORF">SAMN02745196_02824</name>
</gene>
<feature type="transmembrane region" description="Helical" evidence="16">
    <location>
        <begin position="123"/>
        <end position="143"/>
    </location>
</feature>
<dbReference type="InterPro" id="IPR050324">
    <property type="entry name" value="CDP-alcohol_PTase-I"/>
</dbReference>
<dbReference type="PANTHER" id="PTHR14269:SF61">
    <property type="entry name" value="CDP-DIACYLGLYCEROL--SERINE O-PHOSPHATIDYLTRANSFERASE"/>
    <property type="match status" value="1"/>
</dbReference>
<evidence type="ECO:0000256" key="3">
    <source>
        <dbReference type="ARBA" id="ARBA00010441"/>
    </source>
</evidence>
<dbReference type="GO" id="GO:0016020">
    <property type="term" value="C:membrane"/>
    <property type="evidence" value="ECO:0007669"/>
    <property type="project" value="InterPro"/>
</dbReference>
<evidence type="ECO:0000256" key="4">
    <source>
        <dbReference type="ARBA" id="ARBA00013174"/>
    </source>
</evidence>
<evidence type="ECO:0000313" key="18">
    <source>
        <dbReference type="Proteomes" id="UP000184526"/>
    </source>
</evidence>
<evidence type="ECO:0000256" key="10">
    <source>
        <dbReference type="ARBA" id="ARBA00023098"/>
    </source>
</evidence>
<protein>
    <recommendedName>
        <fullName evidence="5">CDP-diacylglycerol--serine O-phosphatidyltransferase</fullName>
        <ecNumber evidence="4">2.7.8.8</ecNumber>
    </recommendedName>
    <alternativeName>
        <fullName evidence="14">Phosphatidylserine synthase</fullName>
    </alternativeName>
</protein>
<evidence type="ECO:0000256" key="14">
    <source>
        <dbReference type="ARBA" id="ARBA00032361"/>
    </source>
</evidence>
<dbReference type="EMBL" id="FQXP01000013">
    <property type="protein sequence ID" value="SHI09768.1"/>
    <property type="molecule type" value="Genomic_DNA"/>
</dbReference>
<keyword evidence="7 15" id="KW-0808">Transferase</keyword>
<evidence type="ECO:0000256" key="16">
    <source>
        <dbReference type="SAM" id="Phobius"/>
    </source>
</evidence>
<dbReference type="EC" id="2.7.8.8" evidence="4"/>
<feature type="transmembrane region" description="Helical" evidence="16">
    <location>
        <begin position="96"/>
        <end position="114"/>
    </location>
</feature>
<reference evidence="17 18" key="1">
    <citation type="submission" date="2016-11" db="EMBL/GenBank/DDBJ databases">
        <authorList>
            <person name="Jaros S."/>
            <person name="Januszkiewicz K."/>
            <person name="Wedrychowicz H."/>
        </authorList>
    </citation>
    <scope>NUCLEOTIDE SEQUENCE [LARGE SCALE GENOMIC DNA]</scope>
    <source>
        <strain evidence="17 18">DSM 3089</strain>
    </source>
</reference>
<evidence type="ECO:0000256" key="9">
    <source>
        <dbReference type="ARBA" id="ARBA00022989"/>
    </source>
</evidence>
<feature type="transmembrane region" description="Helical" evidence="16">
    <location>
        <begin position="149"/>
        <end position="167"/>
    </location>
</feature>
<comment type="similarity">
    <text evidence="3 15">Belongs to the CDP-alcohol phosphatidyltransferase class-I family.</text>
</comment>
<accession>A0A1M5YD55</accession>
<dbReference type="Gene3D" id="1.20.120.1760">
    <property type="match status" value="1"/>
</dbReference>
<dbReference type="PANTHER" id="PTHR14269">
    <property type="entry name" value="CDP-DIACYLGLYCEROL--GLYCEROL-3-PHOSPHATE 3-PHOSPHATIDYLTRANSFERASE-RELATED"/>
    <property type="match status" value="1"/>
</dbReference>
<keyword evidence="18" id="KW-1185">Reference proteome</keyword>
<keyword evidence="9 16" id="KW-1133">Transmembrane helix</keyword>
<feature type="transmembrane region" description="Helical" evidence="16">
    <location>
        <begin position="7"/>
        <end position="27"/>
    </location>
</feature>